<dbReference type="EMBL" id="ML769742">
    <property type="protein sequence ID" value="KAE9388464.1"/>
    <property type="molecule type" value="Genomic_DNA"/>
</dbReference>
<keyword evidence="3" id="KW-1185">Reference proteome</keyword>
<evidence type="ECO:0000313" key="2">
    <source>
        <dbReference type="EMBL" id="KAE9388464.1"/>
    </source>
</evidence>
<dbReference type="AlphaFoldDB" id="A0A6A4GTK5"/>
<feature type="region of interest" description="Disordered" evidence="1">
    <location>
        <begin position="188"/>
        <end position="207"/>
    </location>
</feature>
<feature type="compositionally biased region" description="Basic and acidic residues" evidence="1">
    <location>
        <begin position="253"/>
        <end position="266"/>
    </location>
</feature>
<feature type="region of interest" description="Disordered" evidence="1">
    <location>
        <begin position="246"/>
        <end position="300"/>
    </location>
</feature>
<feature type="region of interest" description="Disordered" evidence="1">
    <location>
        <begin position="28"/>
        <end position="64"/>
    </location>
</feature>
<accession>A0A6A4GTK5</accession>
<gene>
    <name evidence="2" type="ORF">BT96DRAFT_947595</name>
</gene>
<dbReference type="OrthoDB" id="2917041at2759"/>
<evidence type="ECO:0000256" key="1">
    <source>
        <dbReference type="SAM" id="MobiDB-lite"/>
    </source>
</evidence>
<feature type="compositionally biased region" description="Basic and acidic residues" evidence="1">
    <location>
        <begin position="188"/>
        <end position="206"/>
    </location>
</feature>
<name>A0A6A4GTK5_9AGAR</name>
<feature type="compositionally biased region" description="Acidic residues" evidence="1">
    <location>
        <begin position="43"/>
        <end position="52"/>
    </location>
</feature>
<protein>
    <submittedName>
        <fullName evidence="2">Uncharacterized protein</fullName>
    </submittedName>
</protein>
<proteinExistence type="predicted"/>
<evidence type="ECO:0000313" key="3">
    <source>
        <dbReference type="Proteomes" id="UP000799118"/>
    </source>
</evidence>
<reference evidence="2" key="1">
    <citation type="journal article" date="2019" name="Environ. Microbiol.">
        <title>Fungal ecological strategies reflected in gene transcription - a case study of two litter decomposers.</title>
        <authorList>
            <person name="Barbi F."/>
            <person name="Kohler A."/>
            <person name="Barry K."/>
            <person name="Baskaran P."/>
            <person name="Daum C."/>
            <person name="Fauchery L."/>
            <person name="Ihrmark K."/>
            <person name="Kuo A."/>
            <person name="LaButti K."/>
            <person name="Lipzen A."/>
            <person name="Morin E."/>
            <person name="Grigoriev I.V."/>
            <person name="Henrissat B."/>
            <person name="Lindahl B."/>
            <person name="Martin F."/>
        </authorList>
    </citation>
    <scope>NUCLEOTIDE SEQUENCE</scope>
    <source>
        <strain evidence="2">JB14</strain>
    </source>
</reference>
<sequence length="300" mass="34047">MSIKVFTPVEMTVPVQAIAELLVDAAQPVNPVPDGESDKENQEEMEELEVENSTENGQDATLSNNLPNLQTFQLLPVKTAQNEPQTCQDSHLLEALQMQTARLALAKGHTIVLQSQAVLQQLYANSVRTQLAAKEEKAVKILKKGKGKGTHLKDGLPCLLTSQALTKCSKWDSTGETYFQHIVQHEEAMKEREREKDARKKARESQAAEMVLWEQADQKRRERNEEWTHTWRDVLERYNADPKVAKSQGAWLKEWDQKNPKPKARDPQLAPEPMVPKPKVRKEATATEPEEEEGRFVKGR</sequence>
<dbReference type="Proteomes" id="UP000799118">
    <property type="component" value="Unassembled WGS sequence"/>
</dbReference>
<organism evidence="2 3">
    <name type="scientific">Gymnopus androsaceus JB14</name>
    <dbReference type="NCBI Taxonomy" id="1447944"/>
    <lineage>
        <taxon>Eukaryota</taxon>
        <taxon>Fungi</taxon>
        <taxon>Dikarya</taxon>
        <taxon>Basidiomycota</taxon>
        <taxon>Agaricomycotina</taxon>
        <taxon>Agaricomycetes</taxon>
        <taxon>Agaricomycetidae</taxon>
        <taxon>Agaricales</taxon>
        <taxon>Marasmiineae</taxon>
        <taxon>Omphalotaceae</taxon>
        <taxon>Gymnopus</taxon>
    </lineage>
</organism>